<dbReference type="AlphaFoldDB" id="D8M8H4"/>
<keyword evidence="2" id="KW-1185">Reference proteome</keyword>
<dbReference type="RefSeq" id="XP_012898411.1">
    <property type="nucleotide sequence ID" value="XM_013042957.1"/>
</dbReference>
<reference evidence="1" key="1">
    <citation type="submission" date="2010-02" db="EMBL/GenBank/DDBJ databases">
        <title>Sequencing and annotation of the Blastocystis hominis genome.</title>
        <authorList>
            <person name="Wincker P."/>
        </authorList>
    </citation>
    <scope>NUCLEOTIDE SEQUENCE</scope>
    <source>
        <strain evidence="1">Singapore isolate B</strain>
    </source>
</reference>
<dbReference type="InParanoid" id="D8M8H4"/>
<gene>
    <name evidence="1" type="ORF">GSBLH_T00004106001</name>
</gene>
<accession>D8M8H4</accession>
<dbReference type="GeneID" id="24921151"/>
<evidence type="ECO:0000313" key="1">
    <source>
        <dbReference type="EMBL" id="CBK24363.2"/>
    </source>
</evidence>
<protein>
    <submittedName>
        <fullName evidence="1">Uncharacterized protein</fullName>
    </submittedName>
</protein>
<dbReference type="Proteomes" id="UP000008312">
    <property type="component" value="Unassembled WGS sequence"/>
</dbReference>
<organism evidence="1">
    <name type="scientific">Blastocystis hominis</name>
    <dbReference type="NCBI Taxonomy" id="12968"/>
    <lineage>
        <taxon>Eukaryota</taxon>
        <taxon>Sar</taxon>
        <taxon>Stramenopiles</taxon>
        <taxon>Bigyra</taxon>
        <taxon>Opalozoa</taxon>
        <taxon>Opalinata</taxon>
        <taxon>Blastocystidae</taxon>
        <taxon>Blastocystis</taxon>
    </lineage>
</organism>
<sequence>MSARVFSRIPRQFARGVRFQRMAMPQVNPKMWSTNGMNFRFANELNSQYMKSSRTLRQLATRMRVMEMQRLQIGALYMFSYVSKEFLEILKHYEDLLEEIDVDEEEERTTLKGRQ</sequence>
<dbReference type="EMBL" id="FN668683">
    <property type="protein sequence ID" value="CBK24363.2"/>
    <property type="molecule type" value="Genomic_DNA"/>
</dbReference>
<name>D8M8H4_BLAHO</name>
<proteinExistence type="predicted"/>
<evidence type="ECO:0000313" key="2">
    <source>
        <dbReference type="Proteomes" id="UP000008312"/>
    </source>
</evidence>
<dbReference type="OrthoDB" id="226721at2759"/>